<evidence type="ECO:0000313" key="2">
    <source>
        <dbReference type="Proteomes" id="UP000036449"/>
    </source>
</evidence>
<dbReference type="PATRIC" id="fig|1187852.3.peg.2177"/>
<sequence>MSDRPFIADSQAFARWRATPDLWRPVVRDIARAANVPAGEPIPFRTGTNLVVDLDGRAVLKLFPHLDAGQFVSERATLRRLHDQRSGNFVRCTKSHPPERGRFGG</sequence>
<proteinExistence type="predicted"/>
<name>A0A0J6SHI3_9HYPH</name>
<evidence type="ECO:0000313" key="1">
    <source>
        <dbReference type="EMBL" id="KMO34690.1"/>
    </source>
</evidence>
<gene>
    <name evidence="1" type="ORF">VQ03_23150</name>
</gene>
<dbReference type="Proteomes" id="UP000036449">
    <property type="component" value="Unassembled WGS sequence"/>
</dbReference>
<dbReference type="AlphaFoldDB" id="A0A0J6SHI3"/>
<dbReference type="EMBL" id="LABZ01000178">
    <property type="protein sequence ID" value="KMO34690.1"/>
    <property type="molecule type" value="Genomic_DNA"/>
</dbReference>
<keyword evidence="2" id="KW-1185">Reference proteome</keyword>
<comment type="caution">
    <text evidence="1">The sequence shown here is derived from an EMBL/GenBank/DDBJ whole genome shotgun (WGS) entry which is preliminary data.</text>
</comment>
<dbReference type="OrthoDB" id="2801014at2"/>
<dbReference type="RefSeq" id="WP_048453248.1">
    <property type="nucleotide sequence ID" value="NZ_LABZ01000178.1"/>
</dbReference>
<organism evidence="1 2">
    <name type="scientific">Methylobacterium tarhaniae</name>
    <dbReference type="NCBI Taxonomy" id="1187852"/>
    <lineage>
        <taxon>Bacteria</taxon>
        <taxon>Pseudomonadati</taxon>
        <taxon>Pseudomonadota</taxon>
        <taxon>Alphaproteobacteria</taxon>
        <taxon>Hyphomicrobiales</taxon>
        <taxon>Methylobacteriaceae</taxon>
        <taxon>Methylobacterium</taxon>
    </lineage>
</organism>
<accession>A0A0J6SHI3</accession>
<reference evidence="1 2" key="1">
    <citation type="submission" date="2015-03" db="EMBL/GenBank/DDBJ databases">
        <title>Genome sequencing of Methylobacterium tarhaniae DSM 25844.</title>
        <authorList>
            <person name="Chaudhry V."/>
            <person name="Patil P.B."/>
        </authorList>
    </citation>
    <scope>NUCLEOTIDE SEQUENCE [LARGE SCALE GENOMIC DNA]</scope>
    <source>
        <strain evidence="1 2">DSM 25844</strain>
    </source>
</reference>
<protein>
    <submittedName>
        <fullName evidence="1">Uncharacterized protein</fullName>
    </submittedName>
</protein>